<dbReference type="Proteomes" id="UP000193925">
    <property type="component" value="Chromosome AFERRI"/>
</dbReference>
<protein>
    <submittedName>
        <fullName evidence="3">Biotin/acetyl-CoA-carboxylase ligase</fullName>
    </submittedName>
</protein>
<evidence type="ECO:0000313" key="4">
    <source>
        <dbReference type="EMBL" id="SMH67282.1"/>
    </source>
</evidence>
<dbReference type="RefSeq" id="WP_035191817.1">
    <property type="nucleotide sequence ID" value="NZ_CCCS020000023.1"/>
</dbReference>
<dbReference type="GO" id="GO:0005737">
    <property type="term" value="C:cytoplasm"/>
    <property type="evidence" value="ECO:0007669"/>
    <property type="project" value="TreeGrafter"/>
</dbReference>
<keyword evidence="1 3" id="KW-0436">Ligase</keyword>
<dbReference type="PANTHER" id="PTHR12835:SF5">
    <property type="entry name" value="BIOTIN--PROTEIN LIGASE"/>
    <property type="match status" value="1"/>
</dbReference>
<reference evidence="3" key="2">
    <citation type="submission" date="2014-07" db="EMBL/GenBank/DDBJ databases">
        <title>Initial genome analysis of the psychrotolerant acidophile Acidithiobacillus ferrivorans CF27: insights into iron and sulfur oxidation pathways and into biofilm formation.</title>
        <authorList>
            <person name="Talla E."/>
            <person name="Hedrich S."/>
            <person name="Mangenot S."/>
            <person name="Ji B."/>
            <person name="Johnson D.B."/>
            <person name="Barbe V."/>
            <person name="Bonnefoy V."/>
        </authorList>
    </citation>
    <scope>NUCLEOTIDE SEQUENCE [LARGE SCALE GENOMIC DNA]</scope>
    <source>
        <strain evidence="3">CF27</strain>
    </source>
</reference>
<dbReference type="Gene3D" id="3.30.930.10">
    <property type="entry name" value="Bira Bifunctional Protein, Domain 2"/>
    <property type="match status" value="1"/>
</dbReference>
<accession>A0A060USF0</accession>
<dbReference type="InterPro" id="IPR004143">
    <property type="entry name" value="BPL_LPL_catalytic"/>
</dbReference>
<feature type="domain" description="BPL/LPL catalytic" evidence="2">
    <location>
        <begin position="73"/>
        <end position="245"/>
    </location>
</feature>
<evidence type="ECO:0000259" key="2">
    <source>
        <dbReference type="PROSITE" id="PS51733"/>
    </source>
</evidence>
<keyword evidence="5" id="KW-1185">Reference proteome</keyword>
<sequence>MAISAPDAPSTALQVLLAAVADGLPHAWPADNPGGLQSALLAEAAEWGFPLYAQDGSVHLEYPAASLSAQEIATIGGIDPAHIHLPLCCASTNTEVLQDTSVDVCLTESQWAGRGRRGRQWSSPFGRHLYLSYGWTQYRPVNAALTIVAALSVFTLLQARLPDLWVKWPNDLWVGGRKLGGILVEARPRGHGETRLVVGLGLNIHDDPALPATAVSLADLDIRVTRNTLAGAVLRQWQEDFARFAAVGLTPFLPTWKEADRLTHQPVQISDAQGVRTAQVLGLGPDGRLQVSYTDTDTAWLNAGDVSLRPQHP</sequence>
<dbReference type="InterPro" id="IPR045864">
    <property type="entry name" value="aa-tRNA-synth_II/BPL/LPL"/>
</dbReference>
<dbReference type="PANTHER" id="PTHR12835">
    <property type="entry name" value="BIOTIN PROTEIN LIGASE"/>
    <property type="match status" value="1"/>
</dbReference>
<dbReference type="AlphaFoldDB" id="A0A060USF0"/>
<dbReference type="GO" id="GO:0004077">
    <property type="term" value="F:biotin--[biotin carboxyl-carrier protein] ligase activity"/>
    <property type="evidence" value="ECO:0007669"/>
    <property type="project" value="InterPro"/>
</dbReference>
<proteinExistence type="predicted"/>
<dbReference type="CDD" id="cd16442">
    <property type="entry name" value="BPL"/>
    <property type="match status" value="1"/>
</dbReference>
<gene>
    <name evidence="3" type="ORF">AFERRI_30115</name>
    <name evidence="4" type="ORF">AFERRI_50483</name>
</gene>
<reference evidence="4 5" key="3">
    <citation type="submission" date="2017-03" db="EMBL/GenBank/DDBJ databases">
        <authorList>
            <person name="Regsiter A."/>
            <person name="William W."/>
        </authorList>
    </citation>
    <scope>NUCLEOTIDE SEQUENCE [LARGE SCALE GENOMIC DNA]</scope>
    <source>
        <strain evidence="4">PRJEB5721</strain>
    </source>
</reference>
<reference evidence="3" key="1">
    <citation type="submission" date="2014-03" db="EMBL/GenBank/DDBJ databases">
        <authorList>
            <person name="Genoscope - CEA"/>
        </authorList>
    </citation>
    <scope>NUCLEOTIDE SEQUENCE [LARGE SCALE GENOMIC DNA]</scope>
    <source>
        <strain evidence="3">CF27</strain>
    </source>
</reference>
<organism evidence="3">
    <name type="scientific">Acidithiobacillus ferrivorans</name>
    <dbReference type="NCBI Taxonomy" id="160808"/>
    <lineage>
        <taxon>Bacteria</taxon>
        <taxon>Pseudomonadati</taxon>
        <taxon>Pseudomonadota</taxon>
        <taxon>Acidithiobacillia</taxon>
        <taxon>Acidithiobacillales</taxon>
        <taxon>Acidithiobacillaceae</taxon>
        <taxon>Acidithiobacillus</taxon>
    </lineage>
</organism>
<dbReference type="NCBIfam" id="TIGR00121">
    <property type="entry name" value="birA_ligase"/>
    <property type="match status" value="1"/>
</dbReference>
<dbReference type="EMBL" id="CCCS020000023">
    <property type="protein sequence ID" value="CDQ09469.1"/>
    <property type="molecule type" value="Genomic_DNA"/>
</dbReference>
<evidence type="ECO:0000313" key="5">
    <source>
        <dbReference type="Proteomes" id="UP000193925"/>
    </source>
</evidence>
<dbReference type="Pfam" id="PF03099">
    <property type="entry name" value="BPL_LplA_LipB"/>
    <property type="match status" value="1"/>
</dbReference>
<dbReference type="EMBL" id="LT841305">
    <property type="protein sequence ID" value="SMH67282.1"/>
    <property type="molecule type" value="Genomic_DNA"/>
</dbReference>
<dbReference type="InterPro" id="IPR004408">
    <property type="entry name" value="Biotin_CoA_COase_ligase"/>
</dbReference>
<dbReference type="PROSITE" id="PS51733">
    <property type="entry name" value="BPL_LPL_CATALYTIC"/>
    <property type="match status" value="1"/>
</dbReference>
<evidence type="ECO:0000256" key="1">
    <source>
        <dbReference type="ARBA" id="ARBA00022598"/>
    </source>
</evidence>
<name>A0A060USF0_9PROT</name>
<evidence type="ECO:0000313" key="3">
    <source>
        <dbReference type="EMBL" id="CDQ09469.1"/>
    </source>
</evidence>
<dbReference type="SUPFAM" id="SSF55681">
    <property type="entry name" value="Class II aaRS and biotin synthetases"/>
    <property type="match status" value="1"/>
</dbReference>